<proteinExistence type="predicted"/>
<sequence>MNTGNDMENNGSCEGSYKCMADGKIYQYRATYHGGQSIAWSASVSWGQMQAMSRVGSISHNILSGHSLQELVRAHVVAAIQDALGERIA</sequence>
<comment type="caution">
    <text evidence="1">The sequence shown here is derived from an EMBL/GenBank/DDBJ whole genome shotgun (WGS) entry which is preliminary data.</text>
</comment>
<reference evidence="1 2" key="1">
    <citation type="journal article" date="2020" name="Front. Plant Sci.">
        <title>Isolation of Rhizosphere Bacteria That Improve Quality and Water Stress Tolerance in Greenhouse Ornamentals.</title>
        <authorList>
            <person name="Nordstedt N.P."/>
            <person name="Jones M.L."/>
        </authorList>
    </citation>
    <scope>NUCLEOTIDE SEQUENCE [LARGE SCALE GENOMIC DNA]</scope>
    <source>
        <strain evidence="1 2">C6C2</strain>
    </source>
</reference>
<protein>
    <submittedName>
        <fullName evidence="1">Uncharacterized protein</fullName>
    </submittedName>
</protein>
<keyword evidence="2" id="KW-1185">Reference proteome</keyword>
<accession>A0ABX2LX60</accession>
<dbReference type="Proteomes" id="UP000536746">
    <property type="component" value="Unassembled WGS sequence"/>
</dbReference>
<dbReference type="RefSeq" id="WP_079218807.1">
    <property type="nucleotide sequence ID" value="NZ_CP018845.1"/>
</dbReference>
<organism evidence="1 2">
    <name type="scientific">Herbaspirillum robiniae</name>
    <dbReference type="NCBI Taxonomy" id="2014887"/>
    <lineage>
        <taxon>Bacteria</taxon>
        <taxon>Pseudomonadati</taxon>
        <taxon>Pseudomonadota</taxon>
        <taxon>Betaproteobacteria</taxon>
        <taxon>Burkholderiales</taxon>
        <taxon>Oxalobacteraceae</taxon>
        <taxon>Herbaspirillum</taxon>
    </lineage>
</organism>
<evidence type="ECO:0000313" key="2">
    <source>
        <dbReference type="Proteomes" id="UP000536746"/>
    </source>
</evidence>
<gene>
    <name evidence="1" type="ORF">HNO84_11855</name>
</gene>
<evidence type="ECO:0000313" key="1">
    <source>
        <dbReference type="EMBL" id="NUU02294.1"/>
    </source>
</evidence>
<name>A0ABX2LX60_9BURK</name>
<dbReference type="EMBL" id="JABFMT010000010">
    <property type="protein sequence ID" value="NUU02294.1"/>
    <property type="molecule type" value="Genomic_DNA"/>
</dbReference>